<dbReference type="GO" id="GO:0016020">
    <property type="term" value="C:membrane"/>
    <property type="evidence" value="ECO:0007669"/>
    <property type="project" value="UniProtKB-SubCell"/>
</dbReference>
<evidence type="ECO:0000313" key="9">
    <source>
        <dbReference type="EMBL" id="RPD61545.1"/>
    </source>
</evidence>
<dbReference type="Proteomes" id="UP000313359">
    <property type="component" value="Unassembled WGS sequence"/>
</dbReference>
<feature type="transmembrane region" description="Helical" evidence="7">
    <location>
        <begin position="38"/>
        <end position="57"/>
    </location>
</feature>
<evidence type="ECO:0000256" key="4">
    <source>
        <dbReference type="ARBA" id="ARBA00022692"/>
    </source>
</evidence>
<feature type="domain" description="Wax synthase" evidence="8">
    <location>
        <begin position="233"/>
        <end position="318"/>
    </location>
</feature>
<dbReference type="STRING" id="1328759.A0A5C2SCK7"/>
<dbReference type="Pfam" id="PF13813">
    <property type="entry name" value="MBOAT_2"/>
    <property type="match status" value="1"/>
</dbReference>
<dbReference type="InterPro" id="IPR032805">
    <property type="entry name" value="Wax_synthase_dom"/>
</dbReference>
<dbReference type="EMBL" id="ML122261">
    <property type="protein sequence ID" value="RPD61545.1"/>
    <property type="molecule type" value="Genomic_DNA"/>
</dbReference>
<name>A0A5C2SCK7_9APHY</name>
<evidence type="ECO:0000259" key="8">
    <source>
        <dbReference type="Pfam" id="PF13813"/>
    </source>
</evidence>
<evidence type="ECO:0000256" key="3">
    <source>
        <dbReference type="ARBA" id="ARBA00022679"/>
    </source>
</evidence>
<keyword evidence="4 7" id="KW-0812">Transmembrane</keyword>
<protein>
    <recommendedName>
        <fullName evidence="8">Wax synthase domain-containing protein</fullName>
    </recommendedName>
</protein>
<evidence type="ECO:0000256" key="5">
    <source>
        <dbReference type="ARBA" id="ARBA00022989"/>
    </source>
</evidence>
<dbReference type="OrthoDB" id="1077582at2759"/>
<feature type="transmembrane region" description="Helical" evidence="7">
    <location>
        <begin position="69"/>
        <end position="89"/>
    </location>
</feature>
<comment type="similarity">
    <text evidence="2">Belongs to the wax synthase family.</text>
</comment>
<proteinExistence type="inferred from homology"/>
<keyword evidence="5 7" id="KW-1133">Transmembrane helix</keyword>
<evidence type="ECO:0000256" key="6">
    <source>
        <dbReference type="ARBA" id="ARBA00023136"/>
    </source>
</evidence>
<reference evidence="9" key="1">
    <citation type="journal article" date="2018" name="Genome Biol. Evol.">
        <title>Genomics and development of Lentinus tigrinus, a white-rot wood-decaying mushroom with dimorphic fruiting bodies.</title>
        <authorList>
            <person name="Wu B."/>
            <person name="Xu Z."/>
            <person name="Knudson A."/>
            <person name="Carlson A."/>
            <person name="Chen N."/>
            <person name="Kovaka S."/>
            <person name="LaButti K."/>
            <person name="Lipzen A."/>
            <person name="Pennachio C."/>
            <person name="Riley R."/>
            <person name="Schakwitz W."/>
            <person name="Umezawa K."/>
            <person name="Ohm R.A."/>
            <person name="Grigoriev I.V."/>
            <person name="Nagy L.G."/>
            <person name="Gibbons J."/>
            <person name="Hibbett D."/>
        </authorList>
    </citation>
    <scope>NUCLEOTIDE SEQUENCE [LARGE SCALE GENOMIC DNA]</scope>
    <source>
        <strain evidence="9">ALCF2SS1-6</strain>
    </source>
</reference>
<dbReference type="GO" id="GO:0008374">
    <property type="term" value="F:O-acyltransferase activity"/>
    <property type="evidence" value="ECO:0007669"/>
    <property type="project" value="InterPro"/>
</dbReference>
<dbReference type="AlphaFoldDB" id="A0A5C2SCK7"/>
<evidence type="ECO:0000256" key="1">
    <source>
        <dbReference type="ARBA" id="ARBA00004141"/>
    </source>
</evidence>
<dbReference type="PANTHER" id="PTHR31595">
    <property type="entry name" value="LONG-CHAIN-ALCOHOL O-FATTY-ACYLTRANSFERASE 3-RELATED"/>
    <property type="match status" value="1"/>
</dbReference>
<sequence>MANLNTGAVEGRAPLNALTQLLLPEIALPVLVAARLPFPVKAAASVVLLGSILRTFLTATSGVVVNDYAIGSAVLGNTFFNILLFVWITDPMVEFRYLRDADPSPLASRSFLARLYNSLRVIRNYRLIGWNTQIPSVPLPFKGTRTQFLYHRVKQFLWSFVLTDFTESYVYPFYHLYVPGSTDPPLPTGFDGLLLRSWNALVWLAMTYAILKMYYEAASLLAVGLGLSRPEDWPDMFGNWSDAYTIRRLWGRTWHQNLRRHFSYWGKLVVRTLHIKRGTWLSSQTQVYTAFLLSALIHSFGDLMLGRQHFGRSFPFFLANAMAITFEDAVIALGQSLGLGFGKEGPTRAVRLLGYAWVIFWVRYSAPMYVDWMFESGVVENPVLTFSPTRTLVMPWL</sequence>
<gene>
    <name evidence="9" type="ORF">L227DRAFT_562600</name>
</gene>
<evidence type="ECO:0000313" key="10">
    <source>
        <dbReference type="Proteomes" id="UP000313359"/>
    </source>
</evidence>
<dbReference type="PANTHER" id="PTHR31595:SF27">
    <property type="entry name" value="WAX SYNTHASE DOMAIN-CONTAINING PROTEIN-RELATED"/>
    <property type="match status" value="1"/>
</dbReference>
<keyword evidence="6 7" id="KW-0472">Membrane</keyword>
<dbReference type="GO" id="GO:0006629">
    <property type="term" value="P:lipid metabolic process"/>
    <property type="evidence" value="ECO:0007669"/>
    <property type="project" value="InterPro"/>
</dbReference>
<evidence type="ECO:0000256" key="7">
    <source>
        <dbReference type="SAM" id="Phobius"/>
    </source>
</evidence>
<evidence type="ECO:0000256" key="2">
    <source>
        <dbReference type="ARBA" id="ARBA00007282"/>
    </source>
</evidence>
<organism evidence="9 10">
    <name type="scientific">Lentinus tigrinus ALCF2SS1-6</name>
    <dbReference type="NCBI Taxonomy" id="1328759"/>
    <lineage>
        <taxon>Eukaryota</taxon>
        <taxon>Fungi</taxon>
        <taxon>Dikarya</taxon>
        <taxon>Basidiomycota</taxon>
        <taxon>Agaricomycotina</taxon>
        <taxon>Agaricomycetes</taxon>
        <taxon>Polyporales</taxon>
        <taxon>Polyporaceae</taxon>
        <taxon>Lentinus</taxon>
    </lineage>
</organism>
<keyword evidence="3" id="KW-0808">Transferase</keyword>
<dbReference type="InterPro" id="IPR044851">
    <property type="entry name" value="Wax_synthase"/>
</dbReference>
<comment type="subcellular location">
    <subcellularLocation>
        <location evidence="1">Membrane</location>
        <topology evidence="1">Multi-pass membrane protein</topology>
    </subcellularLocation>
</comment>
<keyword evidence="10" id="KW-1185">Reference proteome</keyword>
<accession>A0A5C2SCK7</accession>